<dbReference type="Proteomes" id="UP000291424">
    <property type="component" value="Unassembled WGS sequence"/>
</dbReference>
<reference evidence="4 5" key="1">
    <citation type="submission" date="2019-02" db="EMBL/GenBank/DDBJ databases">
        <title>The draft genome of Enterobacter spp. strains.</title>
        <authorList>
            <person name="Wang C."/>
            <person name="Feng Y."/>
            <person name="Zong Z."/>
        </authorList>
    </citation>
    <scope>NUCLEOTIDE SEQUENCE [LARGE SCALE GENOMIC DNA]</scope>
    <source>
        <strain evidence="4 5">WCHEW120002</strain>
    </source>
</reference>
<evidence type="ECO:0000313" key="4">
    <source>
        <dbReference type="EMBL" id="TCB90950.1"/>
    </source>
</evidence>
<dbReference type="PANTHER" id="PTHR43800">
    <property type="entry name" value="PEPTIDYL-LYSINE N-ACETYLTRANSFERASE YJAB"/>
    <property type="match status" value="1"/>
</dbReference>
<keyword evidence="1 4" id="KW-0808">Transferase</keyword>
<feature type="domain" description="N-acetyltransferase" evidence="3">
    <location>
        <begin position="21"/>
        <end position="161"/>
    </location>
</feature>
<dbReference type="AlphaFoldDB" id="A0A4R0G2Z1"/>
<dbReference type="CDD" id="cd04301">
    <property type="entry name" value="NAT_SF"/>
    <property type="match status" value="1"/>
</dbReference>
<gene>
    <name evidence="4" type="ORF">E0L20_17170</name>
</gene>
<dbReference type="Gene3D" id="3.40.630.30">
    <property type="match status" value="1"/>
</dbReference>
<comment type="caution">
    <text evidence="4">The sequence shown here is derived from an EMBL/GenBank/DDBJ whole genome shotgun (WGS) entry which is preliminary data.</text>
</comment>
<evidence type="ECO:0000256" key="1">
    <source>
        <dbReference type="ARBA" id="ARBA00022679"/>
    </source>
</evidence>
<dbReference type="InterPro" id="IPR000182">
    <property type="entry name" value="GNAT_dom"/>
</dbReference>
<dbReference type="EMBL" id="SJOO01000008">
    <property type="protein sequence ID" value="TCB90950.1"/>
    <property type="molecule type" value="Genomic_DNA"/>
</dbReference>
<sequence>MLTAKSTKPTTEISSITADAILIRPWQESDRPFLRTLYLHARRAAWPWMNDAEWQLEDFDAVTRDEQIWVAVQDGHRLGFASVWTNDNFLHNLFVDPQYQSQGVGKRLLEQVQKTFTSTGALKCLVKNERAVAFYQRNGWHIEATGVSPDGEYYLMHYRLG</sequence>
<organism evidence="4 5">
    <name type="scientific">Enterobacter wuhouensis</name>
    <dbReference type="NCBI Taxonomy" id="2529381"/>
    <lineage>
        <taxon>Bacteria</taxon>
        <taxon>Pseudomonadati</taxon>
        <taxon>Pseudomonadota</taxon>
        <taxon>Gammaproteobacteria</taxon>
        <taxon>Enterobacterales</taxon>
        <taxon>Enterobacteriaceae</taxon>
        <taxon>Enterobacter</taxon>
    </lineage>
</organism>
<dbReference type="GO" id="GO:0016747">
    <property type="term" value="F:acyltransferase activity, transferring groups other than amino-acyl groups"/>
    <property type="evidence" value="ECO:0007669"/>
    <property type="project" value="InterPro"/>
</dbReference>
<accession>A0A4R0G2Z1</accession>
<keyword evidence="2" id="KW-0012">Acyltransferase</keyword>
<dbReference type="PROSITE" id="PS51186">
    <property type="entry name" value="GNAT"/>
    <property type="match status" value="1"/>
</dbReference>
<dbReference type="InterPro" id="IPR016181">
    <property type="entry name" value="Acyl_CoA_acyltransferase"/>
</dbReference>
<dbReference type="SUPFAM" id="SSF55729">
    <property type="entry name" value="Acyl-CoA N-acyltransferases (Nat)"/>
    <property type="match status" value="1"/>
</dbReference>
<evidence type="ECO:0000313" key="5">
    <source>
        <dbReference type="Proteomes" id="UP000291424"/>
    </source>
</evidence>
<dbReference type="PANTHER" id="PTHR43800:SF1">
    <property type="entry name" value="PEPTIDYL-LYSINE N-ACETYLTRANSFERASE YJAB"/>
    <property type="match status" value="1"/>
</dbReference>
<evidence type="ECO:0000256" key="2">
    <source>
        <dbReference type="ARBA" id="ARBA00023315"/>
    </source>
</evidence>
<dbReference type="OrthoDB" id="9789605at2"/>
<evidence type="ECO:0000259" key="3">
    <source>
        <dbReference type="PROSITE" id="PS51186"/>
    </source>
</evidence>
<dbReference type="RefSeq" id="WP_131635094.1">
    <property type="nucleotide sequence ID" value="NZ_CP193790.1"/>
</dbReference>
<proteinExistence type="predicted"/>
<protein>
    <submittedName>
        <fullName evidence="4">GNAT family N-acetyltransferase</fullName>
    </submittedName>
</protein>
<dbReference type="Pfam" id="PF00583">
    <property type="entry name" value="Acetyltransf_1"/>
    <property type="match status" value="1"/>
</dbReference>
<name>A0A4R0G2Z1_9ENTR</name>